<reference evidence="1" key="1">
    <citation type="submission" date="2020-05" db="EMBL/GenBank/DDBJ databases">
        <authorList>
            <person name="Chiriac C."/>
            <person name="Salcher M."/>
            <person name="Ghai R."/>
            <person name="Kavagutti S V."/>
        </authorList>
    </citation>
    <scope>NUCLEOTIDE SEQUENCE</scope>
</reference>
<organism evidence="1">
    <name type="scientific">uncultured Caudovirales phage</name>
    <dbReference type="NCBI Taxonomy" id="2100421"/>
    <lineage>
        <taxon>Viruses</taxon>
        <taxon>Duplodnaviria</taxon>
        <taxon>Heunggongvirae</taxon>
        <taxon>Uroviricota</taxon>
        <taxon>Caudoviricetes</taxon>
        <taxon>Peduoviridae</taxon>
        <taxon>Maltschvirus</taxon>
        <taxon>Maltschvirus maltsch</taxon>
    </lineage>
</organism>
<protein>
    <submittedName>
        <fullName evidence="1">RNA polymerase sigma factor</fullName>
    </submittedName>
</protein>
<evidence type="ECO:0000313" key="1">
    <source>
        <dbReference type="EMBL" id="CAB5226406.1"/>
    </source>
</evidence>
<accession>A0A6J7XBX4</accession>
<sequence length="207" mass="24029">MKKNALTTHTKKSKKNNKKKDVPLLLDLDLLDLDQEIDVPILDIETLIPAVAPEIKNEDVEVKKKIKPKDKVHYVNSREFEDEIRNYYKTDSMTDKLCESLNKIANGLSYAPNFMNYSYKEEMVGDAIVKMFSALKNKKFKIDCGFSPFSYFTTIAFHAFINRIKKEKKHHEAVNEYREKVYNDLMLNPDENGGAHIYIEPTGDDEE</sequence>
<dbReference type="EMBL" id="LR798360">
    <property type="protein sequence ID" value="CAB5226406.1"/>
    <property type="molecule type" value="Genomic_DNA"/>
</dbReference>
<gene>
    <name evidence="1" type="ORF">UFOVP760_182</name>
</gene>
<name>A0A6J7XBX4_9CAUD</name>
<proteinExistence type="predicted"/>